<dbReference type="Proteomes" id="UP000076154">
    <property type="component" value="Unassembled WGS sequence"/>
</dbReference>
<accession>A0A369JK21</accession>
<protein>
    <submittedName>
        <fullName evidence="1">Uncharacterized protein</fullName>
    </submittedName>
</protein>
<name>A0A369JK21_HYPMA</name>
<sequence length="237" mass="26586">MGGGKKGRLDEEFGRCIDIEAIGPHDGVDVLALETFVFMCWRNPCASNHSPWGHEFTNPLFGLDGVVIHQRQSRNPAGYGFLVEDAPTIIEVSPKGCAVTAELVALVGLGSSVLLLELWTRILQRGVGRVAYFWRAAVAHSTANHGHVAEPPWVLLKEAAKASVRLETDAIKDNAYWSCSHHTIRFEDWKNKQTVEEHLKTMHNITNPELLRDLFFFSGKRRCVVRLAFFEMPQPQV</sequence>
<gene>
    <name evidence="1" type="ORF">Hypma_012170</name>
</gene>
<keyword evidence="2" id="KW-1185">Reference proteome</keyword>
<dbReference type="STRING" id="39966.A0A369JK21"/>
<evidence type="ECO:0000313" key="1">
    <source>
        <dbReference type="EMBL" id="RDB20765.1"/>
    </source>
</evidence>
<proteinExistence type="predicted"/>
<organism evidence="1 2">
    <name type="scientific">Hypsizygus marmoreus</name>
    <name type="common">White beech mushroom</name>
    <name type="synonym">Agaricus marmoreus</name>
    <dbReference type="NCBI Taxonomy" id="39966"/>
    <lineage>
        <taxon>Eukaryota</taxon>
        <taxon>Fungi</taxon>
        <taxon>Dikarya</taxon>
        <taxon>Basidiomycota</taxon>
        <taxon>Agaricomycotina</taxon>
        <taxon>Agaricomycetes</taxon>
        <taxon>Agaricomycetidae</taxon>
        <taxon>Agaricales</taxon>
        <taxon>Tricholomatineae</taxon>
        <taxon>Lyophyllaceae</taxon>
        <taxon>Hypsizygus</taxon>
    </lineage>
</organism>
<dbReference type="EMBL" id="LUEZ02000058">
    <property type="protein sequence ID" value="RDB20765.1"/>
    <property type="molecule type" value="Genomic_DNA"/>
</dbReference>
<evidence type="ECO:0000313" key="2">
    <source>
        <dbReference type="Proteomes" id="UP000076154"/>
    </source>
</evidence>
<reference evidence="1" key="1">
    <citation type="submission" date="2018-04" db="EMBL/GenBank/DDBJ databases">
        <title>Whole genome sequencing of Hypsizygus marmoreus.</title>
        <authorList>
            <person name="Choi I.-G."/>
            <person name="Min B."/>
            <person name="Kim J.-G."/>
            <person name="Kim S."/>
            <person name="Oh Y.-L."/>
            <person name="Kong W.-S."/>
            <person name="Park H."/>
            <person name="Jeong J."/>
            <person name="Song E.-S."/>
        </authorList>
    </citation>
    <scope>NUCLEOTIDE SEQUENCE [LARGE SCALE GENOMIC DNA]</scope>
    <source>
        <strain evidence="1">51987-8</strain>
    </source>
</reference>
<dbReference type="InParanoid" id="A0A369JK21"/>
<dbReference type="AlphaFoldDB" id="A0A369JK21"/>
<comment type="caution">
    <text evidence="1">The sequence shown here is derived from an EMBL/GenBank/DDBJ whole genome shotgun (WGS) entry which is preliminary data.</text>
</comment>